<sequence>MLVVACLVWASSKYGLCRVLICLFTGAVFVMAVVDDFERHLQRTQRRHSCNIALGRSLALCTNSCVTYRNVSCTSRYVNEEQRPKSIIGILLPKGHRCPNVRLLWNQRVVGETHYEDAVAFVSDLRTSNGFCKIPQMLWQVQAAYSVFCVPVISFPSLSQSRSVLTSRTPV</sequence>
<keyword evidence="1" id="KW-0472">Membrane</keyword>
<name>A0A165C4R4_9APHY</name>
<dbReference type="EMBL" id="KV427654">
    <property type="protein sequence ID" value="KZT02201.1"/>
    <property type="molecule type" value="Genomic_DNA"/>
</dbReference>
<dbReference type="InParanoid" id="A0A165C4R4"/>
<evidence type="ECO:0000313" key="2">
    <source>
        <dbReference type="EMBL" id="KZT02201.1"/>
    </source>
</evidence>
<dbReference type="AlphaFoldDB" id="A0A165C4R4"/>
<dbReference type="RefSeq" id="XP_040759941.1">
    <property type="nucleotide sequence ID" value="XM_040902437.1"/>
</dbReference>
<protein>
    <submittedName>
        <fullName evidence="2">Uncharacterized protein</fullName>
    </submittedName>
</protein>
<feature type="transmembrane region" description="Helical" evidence="1">
    <location>
        <begin position="12"/>
        <end position="34"/>
    </location>
</feature>
<proteinExistence type="predicted"/>
<reference evidence="2 3" key="1">
    <citation type="journal article" date="2016" name="Mol. Biol. Evol.">
        <title>Comparative Genomics of Early-Diverging Mushroom-Forming Fungi Provides Insights into the Origins of Lignocellulose Decay Capabilities.</title>
        <authorList>
            <person name="Nagy L.G."/>
            <person name="Riley R."/>
            <person name="Tritt A."/>
            <person name="Adam C."/>
            <person name="Daum C."/>
            <person name="Floudas D."/>
            <person name="Sun H."/>
            <person name="Yadav J.S."/>
            <person name="Pangilinan J."/>
            <person name="Larsson K.H."/>
            <person name="Matsuura K."/>
            <person name="Barry K."/>
            <person name="Labutti K."/>
            <person name="Kuo R."/>
            <person name="Ohm R.A."/>
            <person name="Bhattacharya S.S."/>
            <person name="Shirouzu T."/>
            <person name="Yoshinaga Y."/>
            <person name="Martin F.M."/>
            <person name="Grigoriev I.V."/>
            <person name="Hibbett D.S."/>
        </authorList>
    </citation>
    <scope>NUCLEOTIDE SEQUENCE [LARGE SCALE GENOMIC DNA]</scope>
    <source>
        <strain evidence="2 3">93-53</strain>
    </source>
</reference>
<gene>
    <name evidence="2" type="ORF">LAESUDRAFT_431014</name>
</gene>
<dbReference type="Proteomes" id="UP000076871">
    <property type="component" value="Unassembled WGS sequence"/>
</dbReference>
<keyword evidence="1" id="KW-1133">Transmembrane helix</keyword>
<evidence type="ECO:0000256" key="1">
    <source>
        <dbReference type="SAM" id="Phobius"/>
    </source>
</evidence>
<organism evidence="2 3">
    <name type="scientific">Laetiporus sulphureus 93-53</name>
    <dbReference type="NCBI Taxonomy" id="1314785"/>
    <lineage>
        <taxon>Eukaryota</taxon>
        <taxon>Fungi</taxon>
        <taxon>Dikarya</taxon>
        <taxon>Basidiomycota</taxon>
        <taxon>Agaricomycotina</taxon>
        <taxon>Agaricomycetes</taxon>
        <taxon>Polyporales</taxon>
        <taxon>Laetiporus</taxon>
    </lineage>
</organism>
<accession>A0A165C4R4</accession>
<keyword evidence="1" id="KW-0812">Transmembrane</keyword>
<dbReference type="GeneID" id="63819468"/>
<evidence type="ECO:0000313" key="3">
    <source>
        <dbReference type="Proteomes" id="UP000076871"/>
    </source>
</evidence>
<keyword evidence="3" id="KW-1185">Reference proteome</keyword>